<accession>A0A9K3PHQ8</accession>
<dbReference type="OrthoDB" id="2142040at2759"/>
<evidence type="ECO:0000313" key="2">
    <source>
        <dbReference type="EMBL" id="KAG7347788.1"/>
    </source>
</evidence>
<evidence type="ECO:0000256" key="1">
    <source>
        <dbReference type="SAM" id="MobiDB-lite"/>
    </source>
</evidence>
<keyword evidence="3" id="KW-1185">Reference proteome</keyword>
<sequence>MAEPDIPMAMATVIPMDAATYHSQSSSSNNNINDSKKHDVRSSFQRGRSHRVMVPQPSSKKLNSYELETLRSQGYTAGLINSIARNNLTFPLRIWVVDNSGSMSINDGHRMVETKSKNDVKFVNCSRWAEIRETVEYHAQIAALLEAPTVFRLLNDPGKMCGPQQFSIAERGSHYIAEDLNVALTTMKQATPSGVTPLAEHVREIRENVLAMQPQLVENGQKVVVVLATDGLPSDMSGITSHHTRREFQDALRSLEGLPVWMVIRLCTDEEDVVEFYNNLDSELELSLEVLDDFMGEAEEVYEHNKWLNYALPLHRIREMGFSHKLFDLLDERPLTKDELRDFFHLLFGTAPFDSVPDPQVNWKGFCDQLSIIVNSEAKQWNIHKKKMTPWIDVKKLSKTYDASGCVCM</sequence>
<dbReference type="AlphaFoldDB" id="A0A9K3PHQ8"/>
<feature type="region of interest" description="Disordered" evidence="1">
    <location>
        <begin position="21"/>
        <end position="58"/>
    </location>
</feature>
<dbReference type="EMBL" id="JAGRRH010000020">
    <property type="protein sequence ID" value="KAG7347788.1"/>
    <property type="molecule type" value="Genomic_DNA"/>
</dbReference>
<proteinExistence type="predicted"/>
<reference evidence="2" key="2">
    <citation type="submission" date="2021-04" db="EMBL/GenBank/DDBJ databases">
        <authorList>
            <person name="Podell S."/>
        </authorList>
    </citation>
    <scope>NUCLEOTIDE SEQUENCE</scope>
    <source>
        <strain evidence="2">Hildebrandi</strain>
    </source>
</reference>
<gene>
    <name evidence="2" type="ORF">IV203_016493</name>
</gene>
<protein>
    <recommendedName>
        <fullName evidence="4">VWFA domain-containing protein</fullName>
    </recommendedName>
</protein>
<organism evidence="2 3">
    <name type="scientific">Nitzschia inconspicua</name>
    <dbReference type="NCBI Taxonomy" id="303405"/>
    <lineage>
        <taxon>Eukaryota</taxon>
        <taxon>Sar</taxon>
        <taxon>Stramenopiles</taxon>
        <taxon>Ochrophyta</taxon>
        <taxon>Bacillariophyta</taxon>
        <taxon>Bacillariophyceae</taxon>
        <taxon>Bacillariophycidae</taxon>
        <taxon>Bacillariales</taxon>
        <taxon>Bacillariaceae</taxon>
        <taxon>Nitzschia</taxon>
    </lineage>
</organism>
<reference evidence="2" key="1">
    <citation type="journal article" date="2021" name="Sci. Rep.">
        <title>Diploid genomic architecture of Nitzschia inconspicua, an elite biomass production diatom.</title>
        <authorList>
            <person name="Oliver A."/>
            <person name="Podell S."/>
            <person name="Pinowska A."/>
            <person name="Traller J.C."/>
            <person name="Smith S.R."/>
            <person name="McClure R."/>
            <person name="Beliaev A."/>
            <person name="Bohutskyi P."/>
            <person name="Hill E.A."/>
            <person name="Rabines A."/>
            <person name="Zheng H."/>
            <person name="Allen L.Z."/>
            <person name="Kuo A."/>
            <person name="Grigoriev I.V."/>
            <person name="Allen A.E."/>
            <person name="Hazlebeck D."/>
            <person name="Allen E.E."/>
        </authorList>
    </citation>
    <scope>NUCLEOTIDE SEQUENCE</scope>
    <source>
        <strain evidence="2">Hildebrandi</strain>
    </source>
</reference>
<feature type="compositionally biased region" description="Low complexity" evidence="1">
    <location>
        <begin position="23"/>
        <end position="33"/>
    </location>
</feature>
<dbReference type="Proteomes" id="UP000693970">
    <property type="component" value="Unassembled WGS sequence"/>
</dbReference>
<evidence type="ECO:0000313" key="3">
    <source>
        <dbReference type="Proteomes" id="UP000693970"/>
    </source>
</evidence>
<comment type="caution">
    <text evidence="2">The sequence shown here is derived from an EMBL/GenBank/DDBJ whole genome shotgun (WGS) entry which is preliminary data.</text>
</comment>
<name>A0A9K3PHQ8_9STRA</name>
<evidence type="ECO:0008006" key="4">
    <source>
        <dbReference type="Google" id="ProtNLM"/>
    </source>
</evidence>